<dbReference type="EMBL" id="ML977204">
    <property type="protein sequence ID" value="KAF1981242.1"/>
    <property type="molecule type" value="Genomic_DNA"/>
</dbReference>
<organism evidence="1 2">
    <name type="scientific">Aulographum hederae CBS 113979</name>
    <dbReference type="NCBI Taxonomy" id="1176131"/>
    <lineage>
        <taxon>Eukaryota</taxon>
        <taxon>Fungi</taxon>
        <taxon>Dikarya</taxon>
        <taxon>Ascomycota</taxon>
        <taxon>Pezizomycotina</taxon>
        <taxon>Dothideomycetes</taxon>
        <taxon>Pleosporomycetidae</taxon>
        <taxon>Aulographales</taxon>
        <taxon>Aulographaceae</taxon>
    </lineage>
</organism>
<gene>
    <name evidence="1" type="ORF">K402DRAFT_241088</name>
</gene>
<sequence>MIPERRPLQRCAHDLAAPRALPRTTPRPLVEPPLRLEACSAAAVRRFARVARAVGSTGMRRREGLSASACVRDSIRCAERSVVGGVEERVGGVGERVGGCGNGCWKPMPVLNMLTSGEESSDGCYPGIDHSRRILLLIPFDFLQRPTMIS</sequence>
<accession>A0A6G1GK58</accession>
<protein>
    <submittedName>
        <fullName evidence="1">Uncharacterized protein</fullName>
    </submittedName>
</protein>
<reference evidence="1" key="1">
    <citation type="journal article" date="2020" name="Stud. Mycol.">
        <title>101 Dothideomycetes genomes: a test case for predicting lifestyles and emergence of pathogens.</title>
        <authorList>
            <person name="Haridas S."/>
            <person name="Albert R."/>
            <person name="Binder M."/>
            <person name="Bloem J."/>
            <person name="Labutti K."/>
            <person name="Salamov A."/>
            <person name="Andreopoulos B."/>
            <person name="Baker S."/>
            <person name="Barry K."/>
            <person name="Bills G."/>
            <person name="Bluhm B."/>
            <person name="Cannon C."/>
            <person name="Castanera R."/>
            <person name="Culley D."/>
            <person name="Daum C."/>
            <person name="Ezra D."/>
            <person name="Gonzalez J."/>
            <person name="Henrissat B."/>
            <person name="Kuo A."/>
            <person name="Liang C."/>
            <person name="Lipzen A."/>
            <person name="Lutzoni F."/>
            <person name="Magnuson J."/>
            <person name="Mondo S."/>
            <person name="Nolan M."/>
            <person name="Ohm R."/>
            <person name="Pangilinan J."/>
            <person name="Park H.-J."/>
            <person name="Ramirez L."/>
            <person name="Alfaro M."/>
            <person name="Sun H."/>
            <person name="Tritt A."/>
            <person name="Yoshinaga Y."/>
            <person name="Zwiers L.-H."/>
            <person name="Turgeon B."/>
            <person name="Goodwin S."/>
            <person name="Spatafora J."/>
            <person name="Crous P."/>
            <person name="Grigoriev I."/>
        </authorList>
    </citation>
    <scope>NUCLEOTIDE SEQUENCE</scope>
    <source>
        <strain evidence="1">CBS 113979</strain>
    </source>
</reference>
<evidence type="ECO:0000313" key="1">
    <source>
        <dbReference type="EMBL" id="KAF1981242.1"/>
    </source>
</evidence>
<keyword evidence="2" id="KW-1185">Reference proteome</keyword>
<dbReference type="Proteomes" id="UP000800041">
    <property type="component" value="Unassembled WGS sequence"/>
</dbReference>
<dbReference type="AlphaFoldDB" id="A0A6G1GK58"/>
<proteinExistence type="predicted"/>
<evidence type="ECO:0000313" key="2">
    <source>
        <dbReference type="Proteomes" id="UP000800041"/>
    </source>
</evidence>
<name>A0A6G1GK58_9PEZI</name>